<reference evidence="2 3" key="1">
    <citation type="journal article" date="2014" name="Agronomy (Basel)">
        <title>A Draft Genome Sequence for Ensete ventricosum, the Drought-Tolerant Tree Against Hunger.</title>
        <authorList>
            <person name="Harrison J."/>
            <person name="Moore K.A."/>
            <person name="Paszkiewicz K."/>
            <person name="Jones T."/>
            <person name="Grant M."/>
            <person name="Ambacheew D."/>
            <person name="Muzemil S."/>
            <person name="Studholme D.J."/>
        </authorList>
    </citation>
    <scope>NUCLEOTIDE SEQUENCE [LARGE SCALE GENOMIC DNA]</scope>
</reference>
<protein>
    <submittedName>
        <fullName evidence="2">Uncharacterized protein</fullName>
    </submittedName>
</protein>
<accession>A0A426YTH4</accession>
<sequence>MQARRELNDPENAIIGAFAEEREKKKREKKNLESGAALRQRDPSPVDDFFSLRGKKERGDIALFLFFNLY</sequence>
<organism evidence="2 3">
    <name type="scientific">Ensete ventricosum</name>
    <name type="common">Abyssinian banana</name>
    <name type="synonym">Musa ensete</name>
    <dbReference type="NCBI Taxonomy" id="4639"/>
    <lineage>
        <taxon>Eukaryota</taxon>
        <taxon>Viridiplantae</taxon>
        <taxon>Streptophyta</taxon>
        <taxon>Embryophyta</taxon>
        <taxon>Tracheophyta</taxon>
        <taxon>Spermatophyta</taxon>
        <taxon>Magnoliopsida</taxon>
        <taxon>Liliopsida</taxon>
        <taxon>Zingiberales</taxon>
        <taxon>Musaceae</taxon>
        <taxon>Ensete</taxon>
    </lineage>
</organism>
<feature type="region of interest" description="Disordered" evidence="1">
    <location>
        <begin position="25"/>
        <end position="44"/>
    </location>
</feature>
<dbReference type="AlphaFoldDB" id="A0A426YTH4"/>
<proteinExistence type="predicted"/>
<gene>
    <name evidence="2" type="ORF">B296_00047723</name>
</gene>
<evidence type="ECO:0000256" key="1">
    <source>
        <dbReference type="SAM" id="MobiDB-lite"/>
    </source>
</evidence>
<evidence type="ECO:0000313" key="3">
    <source>
        <dbReference type="Proteomes" id="UP000287651"/>
    </source>
</evidence>
<name>A0A426YTH4_ENSVE</name>
<dbReference type="EMBL" id="AMZH03010300">
    <property type="protein sequence ID" value="RRT55005.1"/>
    <property type="molecule type" value="Genomic_DNA"/>
</dbReference>
<comment type="caution">
    <text evidence="2">The sequence shown here is derived from an EMBL/GenBank/DDBJ whole genome shotgun (WGS) entry which is preliminary data.</text>
</comment>
<dbReference type="Proteomes" id="UP000287651">
    <property type="component" value="Unassembled WGS sequence"/>
</dbReference>
<evidence type="ECO:0000313" key="2">
    <source>
        <dbReference type="EMBL" id="RRT55005.1"/>
    </source>
</evidence>